<dbReference type="Gene3D" id="2.40.70.10">
    <property type="entry name" value="Acid Proteases"/>
    <property type="match status" value="2"/>
</dbReference>
<keyword evidence="15" id="KW-1185">Reference proteome</keyword>
<dbReference type="GO" id="GO:0006508">
    <property type="term" value="P:proteolysis"/>
    <property type="evidence" value="ECO:0007669"/>
    <property type="project" value="UniProtKB-KW"/>
</dbReference>
<dbReference type="PRINTS" id="PR00792">
    <property type="entry name" value="PEPSIN"/>
</dbReference>
<evidence type="ECO:0000256" key="5">
    <source>
        <dbReference type="ARBA" id="ARBA00022729"/>
    </source>
</evidence>
<evidence type="ECO:0000256" key="4">
    <source>
        <dbReference type="ARBA" id="ARBA00022692"/>
    </source>
</evidence>
<evidence type="ECO:0000256" key="11">
    <source>
        <dbReference type="PIRSR" id="PIRSR601461-1"/>
    </source>
</evidence>
<dbReference type="Pfam" id="PF14543">
    <property type="entry name" value="TAXi_N"/>
    <property type="match status" value="1"/>
</dbReference>
<feature type="active site" evidence="11">
    <location>
        <position position="104"/>
    </location>
</feature>
<dbReference type="PROSITE" id="PS51767">
    <property type="entry name" value="PEPTIDASE_A1"/>
    <property type="match status" value="1"/>
</dbReference>
<evidence type="ECO:0000256" key="10">
    <source>
        <dbReference type="ARBA" id="ARBA00023180"/>
    </source>
</evidence>
<dbReference type="Pfam" id="PF14541">
    <property type="entry name" value="TAXi_C"/>
    <property type="match status" value="1"/>
</dbReference>
<name>A0AAN7LJV7_TRANT</name>
<dbReference type="CDD" id="cd05476">
    <property type="entry name" value="pepsin_A_like_plant"/>
    <property type="match status" value="1"/>
</dbReference>
<proteinExistence type="inferred from homology"/>
<evidence type="ECO:0000259" key="13">
    <source>
        <dbReference type="PROSITE" id="PS51767"/>
    </source>
</evidence>
<dbReference type="GO" id="GO:0016020">
    <property type="term" value="C:membrane"/>
    <property type="evidence" value="ECO:0007669"/>
    <property type="project" value="UniProtKB-SubCell"/>
</dbReference>
<evidence type="ECO:0000313" key="15">
    <source>
        <dbReference type="Proteomes" id="UP001346149"/>
    </source>
</evidence>
<dbReference type="InterPro" id="IPR021109">
    <property type="entry name" value="Peptidase_aspartic_dom_sf"/>
</dbReference>
<dbReference type="EMBL" id="JAXQNO010000010">
    <property type="protein sequence ID" value="KAK4789658.1"/>
    <property type="molecule type" value="Genomic_DNA"/>
</dbReference>
<keyword evidence="8" id="KW-1133">Transmembrane helix</keyword>
<keyword evidence="5 12" id="KW-0732">Signal</keyword>
<dbReference type="GO" id="GO:0004190">
    <property type="term" value="F:aspartic-type endopeptidase activity"/>
    <property type="evidence" value="ECO:0007669"/>
    <property type="project" value="UniProtKB-KW"/>
</dbReference>
<keyword evidence="10" id="KW-0325">Glycoprotein</keyword>
<dbReference type="InterPro" id="IPR032861">
    <property type="entry name" value="TAXi_N"/>
</dbReference>
<gene>
    <name evidence="14" type="ORF">SAY86_016962</name>
</gene>
<evidence type="ECO:0000256" key="9">
    <source>
        <dbReference type="ARBA" id="ARBA00023136"/>
    </source>
</evidence>
<organism evidence="14 15">
    <name type="scientific">Trapa natans</name>
    <name type="common">Water chestnut</name>
    <dbReference type="NCBI Taxonomy" id="22666"/>
    <lineage>
        <taxon>Eukaryota</taxon>
        <taxon>Viridiplantae</taxon>
        <taxon>Streptophyta</taxon>
        <taxon>Embryophyta</taxon>
        <taxon>Tracheophyta</taxon>
        <taxon>Spermatophyta</taxon>
        <taxon>Magnoliopsida</taxon>
        <taxon>eudicotyledons</taxon>
        <taxon>Gunneridae</taxon>
        <taxon>Pentapetalae</taxon>
        <taxon>rosids</taxon>
        <taxon>malvids</taxon>
        <taxon>Myrtales</taxon>
        <taxon>Lythraceae</taxon>
        <taxon>Trapa</taxon>
    </lineage>
</organism>
<keyword evidence="9" id="KW-0472">Membrane</keyword>
<feature type="signal peptide" evidence="12">
    <location>
        <begin position="1"/>
        <end position="28"/>
    </location>
</feature>
<evidence type="ECO:0000256" key="7">
    <source>
        <dbReference type="ARBA" id="ARBA00022801"/>
    </source>
</evidence>
<accession>A0AAN7LJV7</accession>
<comment type="caution">
    <text evidence="14">The sequence shown here is derived from an EMBL/GenBank/DDBJ whole genome shotgun (WGS) entry which is preliminary data.</text>
</comment>
<evidence type="ECO:0000256" key="6">
    <source>
        <dbReference type="ARBA" id="ARBA00022750"/>
    </source>
</evidence>
<dbReference type="InterPro" id="IPR034161">
    <property type="entry name" value="Pepsin-like_plant"/>
</dbReference>
<evidence type="ECO:0000313" key="14">
    <source>
        <dbReference type="EMBL" id="KAK4789658.1"/>
    </source>
</evidence>
<dbReference type="InterPro" id="IPR032799">
    <property type="entry name" value="TAXi_C"/>
</dbReference>
<dbReference type="PANTHER" id="PTHR13683:SF375">
    <property type="entry name" value="PEPTIDASE A1 DOMAIN-CONTAINING PROTEIN"/>
    <property type="match status" value="1"/>
</dbReference>
<comment type="subcellular location">
    <subcellularLocation>
        <location evidence="1">Membrane</location>
    </subcellularLocation>
</comment>
<evidence type="ECO:0000256" key="2">
    <source>
        <dbReference type="ARBA" id="ARBA00007447"/>
    </source>
</evidence>
<protein>
    <recommendedName>
        <fullName evidence="13">Peptidase A1 domain-containing protein</fullName>
    </recommendedName>
</protein>
<dbReference type="Proteomes" id="UP001346149">
    <property type="component" value="Unassembled WGS sequence"/>
</dbReference>
<reference evidence="14 15" key="1">
    <citation type="journal article" date="2023" name="Hortic Res">
        <title>Pangenome of water caltrop reveals structural variations and asymmetric subgenome divergence after allopolyploidization.</title>
        <authorList>
            <person name="Zhang X."/>
            <person name="Chen Y."/>
            <person name="Wang L."/>
            <person name="Yuan Y."/>
            <person name="Fang M."/>
            <person name="Shi L."/>
            <person name="Lu R."/>
            <person name="Comes H.P."/>
            <person name="Ma Y."/>
            <person name="Chen Y."/>
            <person name="Huang G."/>
            <person name="Zhou Y."/>
            <person name="Zheng Z."/>
            <person name="Qiu Y."/>
        </authorList>
    </citation>
    <scope>NUCLEOTIDE SEQUENCE [LARGE SCALE GENOMIC DNA]</scope>
    <source>
        <strain evidence="14">F231</strain>
    </source>
</reference>
<comment type="similarity">
    <text evidence="2">Belongs to the peptidase A1 family.</text>
</comment>
<dbReference type="AlphaFoldDB" id="A0AAN7LJV7"/>
<feature type="active site" evidence="11">
    <location>
        <position position="322"/>
    </location>
</feature>
<evidence type="ECO:0000256" key="12">
    <source>
        <dbReference type="SAM" id="SignalP"/>
    </source>
</evidence>
<keyword evidence="7" id="KW-0378">Hydrolase</keyword>
<dbReference type="InterPro" id="IPR033121">
    <property type="entry name" value="PEPTIDASE_A1"/>
</dbReference>
<keyword evidence="3" id="KW-0645">Protease</keyword>
<dbReference type="FunFam" id="2.40.70.10:FF:000018">
    <property type="entry name" value="Aspartic proteinase-like protein 2"/>
    <property type="match status" value="1"/>
</dbReference>
<evidence type="ECO:0000256" key="8">
    <source>
        <dbReference type="ARBA" id="ARBA00022989"/>
    </source>
</evidence>
<keyword evidence="6" id="KW-0064">Aspartyl protease</keyword>
<dbReference type="InterPro" id="IPR001461">
    <property type="entry name" value="Aspartic_peptidase_A1"/>
</dbReference>
<keyword evidence="4" id="KW-0812">Transmembrane</keyword>
<sequence>MARSFATGGKLPVLAALLFSLMVAFCDGLPATMTLERAFPMSPDVDLSQLVACDMARHGRRLQSTTAGAVNFPVFGTYNPFIVGLYYTKVQLGNPPKDFYVQIDSGSDVLWVGCSSCSGCPSESSLKIPLKPFDPKSSSSSSRVPCSDKFCTDGMRFSEASCSVQNNICSYLFQYADGSTTSGYYVSDTLHFDKILGGSATTNSSANIVFGCSTAVGGGLNDTDSAVDGIFGFGPQNLSVISQLASQGLTPKVFSHCLKGDDAGGGILVLGEIVEPGMVYSPLVPSQTHYNLNLESISVNGKPLNIDPSTFATSNNGGTIIDSGTTIAYLAEKAYQPFITAIDATATSNSALRVPVKDLLCYSVTSSVQNVFPQVTLNFEGNASMDLSPRSYLLKQVSSSGASIWCVGIMGIQGGLSLIGDIVLKDKIIVYDLEKQRIGWKNYDCSRSVSVSTLNSGATVTVKAGPSNEVSTALRTLPEKWTLWIVLACIICTSVLSNCKFI</sequence>
<feature type="domain" description="Peptidase A1" evidence="13">
    <location>
        <begin position="86"/>
        <end position="441"/>
    </location>
</feature>
<feature type="chain" id="PRO_5042912261" description="Peptidase A1 domain-containing protein" evidence="12">
    <location>
        <begin position="29"/>
        <end position="502"/>
    </location>
</feature>
<evidence type="ECO:0000256" key="3">
    <source>
        <dbReference type="ARBA" id="ARBA00022670"/>
    </source>
</evidence>
<evidence type="ECO:0000256" key="1">
    <source>
        <dbReference type="ARBA" id="ARBA00004370"/>
    </source>
</evidence>
<dbReference type="PANTHER" id="PTHR13683">
    <property type="entry name" value="ASPARTYL PROTEASES"/>
    <property type="match status" value="1"/>
</dbReference>
<dbReference type="SUPFAM" id="SSF50630">
    <property type="entry name" value="Acid proteases"/>
    <property type="match status" value="1"/>
</dbReference>